<dbReference type="AlphaFoldDB" id="A0A164Q166"/>
<keyword evidence="1" id="KW-0472">Membrane</keyword>
<accession>A0A164Q166</accession>
<protein>
    <submittedName>
        <fullName evidence="2">Uncharacterized protein</fullName>
    </submittedName>
</protein>
<sequence>MSGANKTNATWWETLRRPTQCLRPGYQATVSGRGLSGFADFPNFNRVTESSRNRLCYTSGDGYMSLFSKPASSWGPRGLGQKAKRSPRLLGCEAWTGIRLTGTGRAGPLISKPCLNGVSNFSFSQAITTLLFSVMISVAVVLGAFYQLWWCCVRLAVDISPRSTQLRMYASHPKGPDFGLLYLTYPSTGKYKEFINQNLVSPSSTSSVRRRLYVLRELNITSTGTFEGETYVSELSFCHHGNQRDQRDALS</sequence>
<dbReference type="EMBL" id="KV419429">
    <property type="protein sequence ID" value="KZS89227.1"/>
    <property type="molecule type" value="Genomic_DNA"/>
</dbReference>
<organism evidence="2 3">
    <name type="scientific">Sistotremastrum niveocremeum HHB9708</name>
    <dbReference type="NCBI Taxonomy" id="1314777"/>
    <lineage>
        <taxon>Eukaryota</taxon>
        <taxon>Fungi</taxon>
        <taxon>Dikarya</taxon>
        <taxon>Basidiomycota</taxon>
        <taxon>Agaricomycotina</taxon>
        <taxon>Agaricomycetes</taxon>
        <taxon>Sistotremastrales</taxon>
        <taxon>Sistotremastraceae</taxon>
        <taxon>Sertulicium</taxon>
        <taxon>Sertulicium niveocremeum</taxon>
    </lineage>
</organism>
<evidence type="ECO:0000313" key="3">
    <source>
        <dbReference type="Proteomes" id="UP000076722"/>
    </source>
</evidence>
<proteinExistence type="predicted"/>
<dbReference type="Proteomes" id="UP000076722">
    <property type="component" value="Unassembled WGS sequence"/>
</dbReference>
<keyword evidence="3" id="KW-1185">Reference proteome</keyword>
<name>A0A164Q166_9AGAM</name>
<keyword evidence="1" id="KW-1133">Transmembrane helix</keyword>
<gene>
    <name evidence="2" type="ORF">SISNIDRAFT_469506</name>
</gene>
<keyword evidence="1" id="KW-0812">Transmembrane</keyword>
<feature type="transmembrane region" description="Helical" evidence="1">
    <location>
        <begin position="130"/>
        <end position="150"/>
    </location>
</feature>
<evidence type="ECO:0000313" key="2">
    <source>
        <dbReference type="EMBL" id="KZS89227.1"/>
    </source>
</evidence>
<evidence type="ECO:0000256" key="1">
    <source>
        <dbReference type="SAM" id="Phobius"/>
    </source>
</evidence>
<reference evidence="2 3" key="1">
    <citation type="journal article" date="2016" name="Mol. Biol. Evol.">
        <title>Comparative Genomics of Early-Diverging Mushroom-Forming Fungi Provides Insights into the Origins of Lignocellulose Decay Capabilities.</title>
        <authorList>
            <person name="Nagy L.G."/>
            <person name="Riley R."/>
            <person name="Tritt A."/>
            <person name="Adam C."/>
            <person name="Daum C."/>
            <person name="Floudas D."/>
            <person name="Sun H."/>
            <person name="Yadav J.S."/>
            <person name="Pangilinan J."/>
            <person name="Larsson K.H."/>
            <person name="Matsuura K."/>
            <person name="Barry K."/>
            <person name="Labutti K."/>
            <person name="Kuo R."/>
            <person name="Ohm R.A."/>
            <person name="Bhattacharya S.S."/>
            <person name="Shirouzu T."/>
            <person name="Yoshinaga Y."/>
            <person name="Martin F.M."/>
            <person name="Grigoriev I.V."/>
            <person name="Hibbett D.S."/>
        </authorList>
    </citation>
    <scope>NUCLEOTIDE SEQUENCE [LARGE SCALE GENOMIC DNA]</scope>
    <source>
        <strain evidence="2 3">HHB9708</strain>
    </source>
</reference>